<dbReference type="PANTHER" id="PTHR43280">
    <property type="entry name" value="ARAC-FAMILY TRANSCRIPTIONAL REGULATOR"/>
    <property type="match status" value="1"/>
</dbReference>
<keyword evidence="2" id="KW-0238">DNA-binding</keyword>
<dbReference type="InterPro" id="IPR009057">
    <property type="entry name" value="Homeodomain-like_sf"/>
</dbReference>
<feature type="domain" description="HTH araC/xylS-type" evidence="4">
    <location>
        <begin position="211"/>
        <end position="308"/>
    </location>
</feature>
<keyword evidence="6" id="KW-1185">Reference proteome</keyword>
<protein>
    <recommendedName>
        <fullName evidence="4">HTH araC/xylS-type domain-containing protein</fullName>
    </recommendedName>
</protein>
<dbReference type="SUPFAM" id="SSF51215">
    <property type="entry name" value="Regulatory protein AraC"/>
    <property type="match status" value="1"/>
</dbReference>
<sequence>MKYLNERKKHLYFSKMRCIREGAEMNVGSILALLPVINFARRDTVDANMVWGPRTIPDCQLFYVIEGEAELQMNRRTYRISSGGCVFYGSDSPHRLQTITEVDCYSVHFHWSHESPEPVHPALHIRECSFEDLSLQAVPYEVDIPVYGNVAIPHCFEAPELEQLLMRIVKEYRLEQPGYAFMLRALMMELIAVLVRHAADRASAVRPQRIEAALEAMRADPEREWTVEQLAALCGYHPAHFTKLFKEETGRTPKHYMITEKMKRAKQLLLGGETLEVIADKLNYANLHYFSHQFKKETGITPSEYRQQGMRQA</sequence>
<dbReference type="PROSITE" id="PS01124">
    <property type="entry name" value="HTH_ARAC_FAMILY_2"/>
    <property type="match status" value="1"/>
</dbReference>
<dbReference type="InterPro" id="IPR018060">
    <property type="entry name" value="HTH_AraC"/>
</dbReference>
<keyword evidence="1" id="KW-0805">Transcription regulation</keyword>
<dbReference type="Proteomes" id="UP000250369">
    <property type="component" value="Unassembled WGS sequence"/>
</dbReference>
<dbReference type="InterPro" id="IPR014710">
    <property type="entry name" value="RmlC-like_jellyroll"/>
</dbReference>
<accession>A0A329MHP6</accession>
<comment type="caution">
    <text evidence="5">The sequence shown here is derived from an EMBL/GenBank/DDBJ whole genome shotgun (WGS) entry which is preliminary data.</text>
</comment>
<dbReference type="Pfam" id="PF12833">
    <property type="entry name" value="HTH_18"/>
    <property type="match status" value="1"/>
</dbReference>
<dbReference type="EMBL" id="QMFB01000013">
    <property type="protein sequence ID" value="RAV19202.1"/>
    <property type="molecule type" value="Genomic_DNA"/>
</dbReference>
<dbReference type="SMART" id="SM00342">
    <property type="entry name" value="HTH_ARAC"/>
    <property type="match status" value="1"/>
</dbReference>
<dbReference type="InterPro" id="IPR018062">
    <property type="entry name" value="HTH_AraC-typ_CS"/>
</dbReference>
<dbReference type="GO" id="GO:0043565">
    <property type="term" value="F:sequence-specific DNA binding"/>
    <property type="evidence" value="ECO:0007669"/>
    <property type="project" value="InterPro"/>
</dbReference>
<dbReference type="Gene3D" id="1.10.10.60">
    <property type="entry name" value="Homeodomain-like"/>
    <property type="match status" value="2"/>
</dbReference>
<gene>
    <name evidence="5" type="ORF">DQG23_21945</name>
</gene>
<dbReference type="PROSITE" id="PS00041">
    <property type="entry name" value="HTH_ARAC_FAMILY_1"/>
    <property type="match status" value="1"/>
</dbReference>
<dbReference type="SUPFAM" id="SSF46689">
    <property type="entry name" value="Homeodomain-like"/>
    <property type="match status" value="2"/>
</dbReference>
<keyword evidence="3" id="KW-0804">Transcription</keyword>
<dbReference type="InterPro" id="IPR003313">
    <property type="entry name" value="AraC-bd"/>
</dbReference>
<reference evidence="5 6" key="1">
    <citation type="journal article" date="2009" name="Int. J. Syst. Evol. Microbiol.">
        <title>Paenibacillus contaminans sp. nov., isolated from a contaminated laboratory plate.</title>
        <authorList>
            <person name="Chou J.H."/>
            <person name="Lee J.H."/>
            <person name="Lin M.C."/>
            <person name="Chang P.S."/>
            <person name="Arun A.B."/>
            <person name="Young C.C."/>
            <person name="Chen W.M."/>
        </authorList>
    </citation>
    <scope>NUCLEOTIDE SEQUENCE [LARGE SCALE GENOMIC DNA]</scope>
    <source>
        <strain evidence="5 6">CKOBP-6</strain>
    </source>
</reference>
<proteinExistence type="predicted"/>
<dbReference type="AlphaFoldDB" id="A0A329MHP6"/>
<dbReference type="PANTHER" id="PTHR43280:SF2">
    <property type="entry name" value="HTH-TYPE TRANSCRIPTIONAL REGULATOR EXSA"/>
    <property type="match status" value="1"/>
</dbReference>
<evidence type="ECO:0000313" key="6">
    <source>
        <dbReference type="Proteomes" id="UP000250369"/>
    </source>
</evidence>
<organism evidence="5 6">
    <name type="scientific">Paenibacillus contaminans</name>
    <dbReference type="NCBI Taxonomy" id="450362"/>
    <lineage>
        <taxon>Bacteria</taxon>
        <taxon>Bacillati</taxon>
        <taxon>Bacillota</taxon>
        <taxon>Bacilli</taxon>
        <taxon>Bacillales</taxon>
        <taxon>Paenibacillaceae</taxon>
        <taxon>Paenibacillus</taxon>
    </lineage>
</organism>
<evidence type="ECO:0000256" key="2">
    <source>
        <dbReference type="ARBA" id="ARBA00023125"/>
    </source>
</evidence>
<evidence type="ECO:0000256" key="3">
    <source>
        <dbReference type="ARBA" id="ARBA00023163"/>
    </source>
</evidence>
<name>A0A329MHP6_9BACL</name>
<dbReference type="Gene3D" id="2.60.120.10">
    <property type="entry name" value="Jelly Rolls"/>
    <property type="match status" value="1"/>
</dbReference>
<evidence type="ECO:0000256" key="1">
    <source>
        <dbReference type="ARBA" id="ARBA00023015"/>
    </source>
</evidence>
<evidence type="ECO:0000259" key="4">
    <source>
        <dbReference type="PROSITE" id="PS01124"/>
    </source>
</evidence>
<dbReference type="InterPro" id="IPR037923">
    <property type="entry name" value="HTH-like"/>
</dbReference>
<evidence type="ECO:0000313" key="5">
    <source>
        <dbReference type="EMBL" id="RAV19202.1"/>
    </source>
</evidence>
<dbReference type="Pfam" id="PF02311">
    <property type="entry name" value="AraC_binding"/>
    <property type="match status" value="1"/>
</dbReference>
<dbReference type="GO" id="GO:0003700">
    <property type="term" value="F:DNA-binding transcription factor activity"/>
    <property type="evidence" value="ECO:0007669"/>
    <property type="project" value="InterPro"/>
</dbReference>